<gene>
    <name evidence="4" type="ORF">MUN79_27815</name>
</gene>
<dbReference type="PANTHER" id="PTHR43399">
    <property type="entry name" value="SUBTILISIN-RELATED"/>
    <property type="match status" value="1"/>
</dbReference>
<dbReference type="PANTHER" id="PTHR43399:SF4">
    <property type="entry name" value="CELL WALL-ASSOCIATED PROTEASE"/>
    <property type="match status" value="1"/>
</dbReference>
<dbReference type="InterPro" id="IPR034058">
    <property type="entry name" value="TagA/B/C/D_pept_dom"/>
</dbReference>
<evidence type="ECO:0000256" key="2">
    <source>
        <dbReference type="PROSITE-ProRule" id="PRU01240"/>
    </source>
</evidence>
<dbReference type="Pfam" id="PF00082">
    <property type="entry name" value="Peptidase_S8"/>
    <property type="match status" value="1"/>
</dbReference>
<proteinExistence type="inferred from homology"/>
<sequence length="474" mass="49879">MRRVAPGSPQTVRISVRQKDAFLTWAQQALPALKVKTVPAAGAAILQVENVTAAQLQQLSASPYVNFVDVPNRRAHDERQLNQSDLSVNKITTAHSRFPQLGGQGLTISIKEDSFDPTDIDFKGRVVSSNLFKQAASPHATAIATLVGGAGNSAPSGRGVAWQARLATSSYDNLLPDDGAILTQAGVSVQNHSYGVAAIENYYGLESQAYDQQSRQYPNLLHVFSSGNVGTQTSTEGRYAGIPKVANLTGQFKTSKNTLSVGATDEAGQVAPLSSRGPAYDGRIKPELVAFGAGGTSESAALVSGIGALVQQSYQLQNGGALPSAALVKAVLLNSADDTGRPGPDFDSGFGQVDAVGAVQTVQAKRYFLGSTAAAGLRTFPVTVPAGQQELKVTLAWADPEASPTTPQALINDLDLVLVHVASGRRWQPWVLSSYPHADSLTLLPKRRADHLNNVEQVSIAVPEAGSTSFRCAD</sequence>
<name>A0A8T9Q488_9BACT</name>
<evidence type="ECO:0000256" key="1">
    <source>
        <dbReference type="ARBA" id="ARBA00011073"/>
    </source>
</evidence>
<dbReference type="Gene3D" id="3.40.50.200">
    <property type="entry name" value="Peptidase S8/S53 domain"/>
    <property type="match status" value="1"/>
</dbReference>
<dbReference type="AlphaFoldDB" id="A0A8T9Q488"/>
<dbReference type="KEGG" id="hcu:MUN79_27815"/>
<dbReference type="SUPFAM" id="SSF52743">
    <property type="entry name" value="Subtilisin-like"/>
    <property type="match status" value="1"/>
</dbReference>
<comment type="similarity">
    <text evidence="1 2">Belongs to the peptidase S8 family.</text>
</comment>
<keyword evidence="5" id="KW-1185">Reference proteome</keyword>
<reference evidence="4" key="1">
    <citation type="submission" date="2022-04" db="EMBL/GenBank/DDBJ databases">
        <title>Hymenobacter sp. isolated from the air.</title>
        <authorList>
            <person name="Won M."/>
            <person name="Lee C.-M."/>
            <person name="Woen H.-Y."/>
            <person name="Kwon S.-W."/>
        </authorList>
    </citation>
    <scope>NUCLEOTIDE SEQUENCE</scope>
    <source>
        <strain evidence="4">5116S-3</strain>
    </source>
</reference>
<dbReference type="CDD" id="cd04842">
    <property type="entry name" value="Peptidases_S8_Kp43_protease"/>
    <property type="match status" value="1"/>
</dbReference>
<dbReference type="EMBL" id="CP095046">
    <property type="protein sequence ID" value="UOQ72307.1"/>
    <property type="molecule type" value="Genomic_DNA"/>
</dbReference>
<dbReference type="GO" id="GO:0006508">
    <property type="term" value="P:proteolysis"/>
    <property type="evidence" value="ECO:0007669"/>
    <property type="project" value="InterPro"/>
</dbReference>
<dbReference type="SUPFAM" id="SSF49785">
    <property type="entry name" value="Galactose-binding domain-like"/>
    <property type="match status" value="1"/>
</dbReference>
<dbReference type="InterPro" id="IPR000209">
    <property type="entry name" value="Peptidase_S8/S53_dom"/>
</dbReference>
<dbReference type="PROSITE" id="PS51892">
    <property type="entry name" value="SUBTILASE"/>
    <property type="match status" value="1"/>
</dbReference>
<evidence type="ECO:0000259" key="3">
    <source>
        <dbReference type="Pfam" id="PF00082"/>
    </source>
</evidence>
<evidence type="ECO:0000313" key="5">
    <source>
        <dbReference type="Proteomes" id="UP000831796"/>
    </source>
</evidence>
<dbReference type="GO" id="GO:0004252">
    <property type="term" value="F:serine-type endopeptidase activity"/>
    <property type="evidence" value="ECO:0007669"/>
    <property type="project" value="InterPro"/>
</dbReference>
<dbReference type="Gene3D" id="2.60.120.380">
    <property type="match status" value="1"/>
</dbReference>
<dbReference type="InterPro" id="IPR036852">
    <property type="entry name" value="Peptidase_S8/S53_dom_sf"/>
</dbReference>
<dbReference type="Proteomes" id="UP000831796">
    <property type="component" value="Chromosome"/>
</dbReference>
<organism evidence="4 5">
    <name type="scientific">Hymenobacter cellulosilyticus</name>
    <dbReference type="NCBI Taxonomy" id="2932248"/>
    <lineage>
        <taxon>Bacteria</taxon>
        <taxon>Pseudomonadati</taxon>
        <taxon>Bacteroidota</taxon>
        <taxon>Cytophagia</taxon>
        <taxon>Cytophagales</taxon>
        <taxon>Hymenobacteraceae</taxon>
        <taxon>Hymenobacter</taxon>
    </lineage>
</organism>
<feature type="domain" description="Peptidase S8/S53" evidence="3">
    <location>
        <begin position="103"/>
        <end position="351"/>
    </location>
</feature>
<comment type="caution">
    <text evidence="2">Lacks conserved residue(s) required for the propagation of feature annotation.</text>
</comment>
<evidence type="ECO:0000313" key="4">
    <source>
        <dbReference type="EMBL" id="UOQ72307.1"/>
    </source>
</evidence>
<dbReference type="InterPro" id="IPR051048">
    <property type="entry name" value="Peptidase_S8/S53_subtilisin"/>
</dbReference>
<dbReference type="InterPro" id="IPR008979">
    <property type="entry name" value="Galactose-bd-like_sf"/>
</dbReference>
<protein>
    <submittedName>
        <fullName evidence="4">S8 family serine peptidase</fullName>
    </submittedName>
</protein>
<accession>A0A8T9Q488</accession>
<dbReference type="RefSeq" id="WP_244675696.1">
    <property type="nucleotide sequence ID" value="NZ_CP095046.1"/>
</dbReference>